<feature type="transmembrane region" description="Helical" evidence="6">
    <location>
        <begin position="21"/>
        <end position="38"/>
    </location>
</feature>
<dbReference type="InterPro" id="IPR012944">
    <property type="entry name" value="SusD_RagB_dom"/>
</dbReference>
<comment type="similarity">
    <text evidence="2">Belongs to the SusD family.</text>
</comment>
<reference evidence="9 10" key="1">
    <citation type="submission" date="2019-04" db="EMBL/GenBank/DDBJ databases">
        <authorList>
            <person name="Liu A."/>
        </authorList>
    </citation>
    <scope>NUCLEOTIDE SEQUENCE [LARGE SCALE GENOMIC DNA]</scope>
    <source>
        <strain evidence="9 10">RZ03</strain>
    </source>
</reference>
<keyword evidence="6" id="KW-1133">Transmembrane helix</keyword>
<keyword evidence="10" id="KW-1185">Reference proteome</keyword>
<accession>A0A4S1E144</accession>
<dbReference type="RefSeq" id="WP_135876306.1">
    <property type="nucleotide sequence ID" value="NZ_SRSO01000006.1"/>
</dbReference>
<keyword evidence="3" id="KW-0732">Signal</keyword>
<evidence type="ECO:0000259" key="8">
    <source>
        <dbReference type="Pfam" id="PF14322"/>
    </source>
</evidence>
<evidence type="ECO:0000256" key="1">
    <source>
        <dbReference type="ARBA" id="ARBA00004442"/>
    </source>
</evidence>
<feature type="domain" description="SusD-like N-terminal" evidence="8">
    <location>
        <begin position="43"/>
        <end position="241"/>
    </location>
</feature>
<dbReference type="SUPFAM" id="SSF48452">
    <property type="entry name" value="TPR-like"/>
    <property type="match status" value="1"/>
</dbReference>
<comment type="caution">
    <text evidence="9">The sequence shown here is derived from an EMBL/GenBank/DDBJ whole genome shotgun (WGS) entry which is preliminary data.</text>
</comment>
<dbReference type="AlphaFoldDB" id="A0A4S1E144"/>
<evidence type="ECO:0000259" key="7">
    <source>
        <dbReference type="Pfam" id="PF07980"/>
    </source>
</evidence>
<evidence type="ECO:0000256" key="5">
    <source>
        <dbReference type="ARBA" id="ARBA00023237"/>
    </source>
</evidence>
<gene>
    <name evidence="9" type="ORF">EM932_06185</name>
</gene>
<dbReference type="InterPro" id="IPR033985">
    <property type="entry name" value="SusD-like_N"/>
</dbReference>
<dbReference type="EMBL" id="SRSO01000006">
    <property type="protein sequence ID" value="TGV03612.1"/>
    <property type="molecule type" value="Genomic_DNA"/>
</dbReference>
<dbReference type="OrthoDB" id="621570at2"/>
<dbReference type="GO" id="GO:0009279">
    <property type="term" value="C:cell outer membrane"/>
    <property type="evidence" value="ECO:0007669"/>
    <property type="project" value="UniProtKB-SubCell"/>
</dbReference>
<name>A0A4S1E144_9FLAO</name>
<dbReference type="Proteomes" id="UP000307602">
    <property type="component" value="Unassembled WGS sequence"/>
</dbReference>
<keyword evidence="5" id="KW-0998">Cell outer membrane</keyword>
<proteinExistence type="inferred from homology"/>
<protein>
    <submittedName>
        <fullName evidence="9">RagB/SusD family nutrient uptake outer membrane protein</fullName>
    </submittedName>
</protein>
<dbReference type="Gene3D" id="1.25.40.390">
    <property type="match status" value="1"/>
</dbReference>
<evidence type="ECO:0000256" key="2">
    <source>
        <dbReference type="ARBA" id="ARBA00006275"/>
    </source>
</evidence>
<sequence>MKLKKSSKYTKGLEYNTFCKILGTIKILMFSFLSFYLVSCESFLEIDPPINKLVSETVFEDSATVESALANIYYKMQAQGMVSGSSGLSILMGTYSDELDYIGTNEDYLKIYNHNITASNETISSWWSHAYNLIYAANDIIKGVENSSALNVDDQQKFKGEALFVRGYLHSLLVGLYGDVPYITTTNYIENNTVARMPVNLVYENIIADLTLSLSLLDDASGERIYPNKSAANALLSRIYLYTENWTLAETIATNVIDSHVLEADLSKVFLKDSPETLWQFKPGDSPRNTQEGQQLVIKVAPTTEGYTLTDNLLATFELGDLRQSNWVGSVTSTDGLTTLYFAHKYKETLISTTQASLEYSIIFRLAEQYLIRAEARAHMGDIDGAQEDLNIIRNRAGLGNTTATTLNNLLDAILQERQVELFTEHGQRWFDLKRMKKAIEALTPLKANWLNTHILFPIPDTELLANPYLKPQNLGY</sequence>
<dbReference type="Pfam" id="PF07980">
    <property type="entry name" value="SusD_RagB"/>
    <property type="match status" value="1"/>
</dbReference>
<evidence type="ECO:0000256" key="6">
    <source>
        <dbReference type="SAM" id="Phobius"/>
    </source>
</evidence>
<keyword evidence="4 6" id="KW-0472">Membrane</keyword>
<evidence type="ECO:0000256" key="3">
    <source>
        <dbReference type="ARBA" id="ARBA00022729"/>
    </source>
</evidence>
<dbReference type="Pfam" id="PF14322">
    <property type="entry name" value="SusD-like_3"/>
    <property type="match status" value="1"/>
</dbReference>
<keyword evidence="6" id="KW-0812">Transmembrane</keyword>
<comment type="subcellular location">
    <subcellularLocation>
        <location evidence="1">Cell outer membrane</location>
    </subcellularLocation>
</comment>
<evidence type="ECO:0000313" key="10">
    <source>
        <dbReference type="Proteomes" id="UP000307602"/>
    </source>
</evidence>
<organism evidence="9 10">
    <name type="scientific">Flavivirga rizhaonensis</name>
    <dbReference type="NCBI Taxonomy" id="2559571"/>
    <lineage>
        <taxon>Bacteria</taxon>
        <taxon>Pseudomonadati</taxon>
        <taxon>Bacteroidota</taxon>
        <taxon>Flavobacteriia</taxon>
        <taxon>Flavobacteriales</taxon>
        <taxon>Flavobacteriaceae</taxon>
        <taxon>Flavivirga</taxon>
    </lineage>
</organism>
<dbReference type="CDD" id="cd08977">
    <property type="entry name" value="SusD"/>
    <property type="match status" value="1"/>
</dbReference>
<evidence type="ECO:0000313" key="9">
    <source>
        <dbReference type="EMBL" id="TGV03612.1"/>
    </source>
</evidence>
<dbReference type="InterPro" id="IPR011990">
    <property type="entry name" value="TPR-like_helical_dom_sf"/>
</dbReference>
<feature type="domain" description="RagB/SusD" evidence="7">
    <location>
        <begin position="334"/>
        <end position="477"/>
    </location>
</feature>
<evidence type="ECO:0000256" key="4">
    <source>
        <dbReference type="ARBA" id="ARBA00023136"/>
    </source>
</evidence>